<comment type="similarity">
    <text evidence="1">Belongs to the GHMP kinase family. IspE subfamily.</text>
</comment>
<dbReference type="InterPro" id="IPR013750">
    <property type="entry name" value="GHMP_kinase_C_dom"/>
</dbReference>
<accession>A0A7S4BDE0</accession>
<dbReference type="GO" id="GO:0050515">
    <property type="term" value="F:4-(cytidine 5'-diphospho)-2-C-methyl-D-erythritol kinase activity"/>
    <property type="evidence" value="ECO:0007669"/>
    <property type="project" value="UniProtKB-EC"/>
</dbReference>
<dbReference type="NCBIfam" id="TIGR00154">
    <property type="entry name" value="ispE"/>
    <property type="match status" value="1"/>
</dbReference>
<keyword evidence="8" id="KW-0732">Signal</keyword>
<evidence type="ECO:0000256" key="7">
    <source>
        <dbReference type="ARBA" id="ARBA00032554"/>
    </source>
</evidence>
<evidence type="ECO:0000256" key="4">
    <source>
        <dbReference type="ARBA" id="ARBA00022741"/>
    </source>
</evidence>
<keyword evidence="6" id="KW-0067">ATP-binding</keyword>
<dbReference type="GO" id="GO:0016114">
    <property type="term" value="P:terpenoid biosynthetic process"/>
    <property type="evidence" value="ECO:0007669"/>
    <property type="project" value="InterPro"/>
</dbReference>
<dbReference type="HAMAP" id="MF_00061">
    <property type="entry name" value="IspE"/>
    <property type="match status" value="1"/>
</dbReference>
<evidence type="ECO:0000256" key="1">
    <source>
        <dbReference type="ARBA" id="ARBA00009684"/>
    </source>
</evidence>
<dbReference type="PANTHER" id="PTHR43527">
    <property type="entry name" value="4-DIPHOSPHOCYTIDYL-2-C-METHYL-D-ERYTHRITOL KINASE, CHLOROPLASTIC"/>
    <property type="match status" value="1"/>
</dbReference>
<dbReference type="Pfam" id="PF00288">
    <property type="entry name" value="GHMP_kinases_N"/>
    <property type="match status" value="1"/>
</dbReference>
<sequence>MLMRPPLLQMLLLCCASFALGFSLANAAFSPSRSPINLNHGLKARACLPRKDRLAQMVTDDKFLPSKQFGLQPPDLTLLAPAKINLFLRILGRREDGFHELASLFQTVSLFDTLDFWSSPADDSQPLYSMEVTDSSLCADLIPTDESNLVMKALHAFSERTSSKQRLHCRLHKEIPAEGGLGGGSSDAATALHAANRLAGFPLSEDELIKLAADLGSDVGFFLSGGTAYCTGRGELVDFRKPLEPCTIYLIKPKVGCSTPAVYGALGLEKGQQLSGLDPEALLKEFEEGSIYKATFINDLEPPAFQVVPLLREIKEDLEKLGFPAVMMSGSGSTIFCIGSPGADAPNNWQEELVAKYDVDIFEQASCSRLNNANLWYAEQPAETS</sequence>
<proteinExistence type="inferred from homology"/>
<dbReference type="AlphaFoldDB" id="A0A7S4BDE0"/>
<evidence type="ECO:0000256" key="5">
    <source>
        <dbReference type="ARBA" id="ARBA00022777"/>
    </source>
</evidence>
<dbReference type="InterPro" id="IPR020568">
    <property type="entry name" value="Ribosomal_Su5_D2-typ_SF"/>
</dbReference>
<evidence type="ECO:0000256" key="3">
    <source>
        <dbReference type="ARBA" id="ARBA00022679"/>
    </source>
</evidence>
<feature type="chain" id="PRO_5031570285" description="4-(cytidine 5'-diphospho)-2-C-methyl-D-erythritol kinase" evidence="8">
    <location>
        <begin position="22"/>
        <end position="385"/>
    </location>
</feature>
<keyword evidence="3" id="KW-0808">Transferase</keyword>
<dbReference type="SUPFAM" id="SSF55060">
    <property type="entry name" value="GHMP Kinase, C-terminal domain"/>
    <property type="match status" value="1"/>
</dbReference>
<keyword evidence="4" id="KW-0547">Nucleotide-binding</keyword>
<dbReference type="InterPro" id="IPR036554">
    <property type="entry name" value="GHMP_kinase_C_sf"/>
</dbReference>
<dbReference type="SUPFAM" id="SSF54211">
    <property type="entry name" value="Ribosomal protein S5 domain 2-like"/>
    <property type="match status" value="1"/>
</dbReference>
<evidence type="ECO:0000256" key="2">
    <source>
        <dbReference type="ARBA" id="ARBA00012052"/>
    </source>
</evidence>
<feature type="domain" description="GHMP kinase C-terminal" evidence="10">
    <location>
        <begin position="298"/>
        <end position="345"/>
    </location>
</feature>
<evidence type="ECO:0000313" key="11">
    <source>
        <dbReference type="EMBL" id="CAE0762323.1"/>
    </source>
</evidence>
<reference evidence="11" key="1">
    <citation type="submission" date="2021-01" db="EMBL/GenBank/DDBJ databases">
        <authorList>
            <person name="Corre E."/>
            <person name="Pelletier E."/>
            <person name="Niang G."/>
            <person name="Scheremetjew M."/>
            <person name="Finn R."/>
            <person name="Kale V."/>
            <person name="Holt S."/>
            <person name="Cochrane G."/>
            <person name="Meng A."/>
            <person name="Brown T."/>
            <person name="Cohen L."/>
        </authorList>
    </citation>
    <scope>NUCLEOTIDE SEQUENCE</scope>
    <source>
        <strain evidence="11">CCMP645</strain>
    </source>
</reference>
<dbReference type="Gene3D" id="3.30.70.890">
    <property type="entry name" value="GHMP kinase, C-terminal domain"/>
    <property type="match status" value="1"/>
</dbReference>
<dbReference type="Gene3D" id="3.30.230.10">
    <property type="match status" value="1"/>
</dbReference>
<dbReference type="InterPro" id="IPR006204">
    <property type="entry name" value="GHMP_kinase_N_dom"/>
</dbReference>
<evidence type="ECO:0000259" key="9">
    <source>
        <dbReference type="Pfam" id="PF00288"/>
    </source>
</evidence>
<dbReference type="PANTHER" id="PTHR43527:SF2">
    <property type="entry name" value="4-DIPHOSPHOCYTIDYL-2-C-METHYL-D-ERYTHRITOL KINASE, CHLOROPLASTIC"/>
    <property type="match status" value="1"/>
</dbReference>
<dbReference type="GO" id="GO:0005524">
    <property type="term" value="F:ATP binding"/>
    <property type="evidence" value="ECO:0007669"/>
    <property type="project" value="UniProtKB-KW"/>
</dbReference>
<feature type="domain" description="GHMP kinase N-terminal" evidence="9">
    <location>
        <begin position="148"/>
        <end position="226"/>
    </location>
</feature>
<dbReference type="Pfam" id="PF08544">
    <property type="entry name" value="GHMP_kinases_C"/>
    <property type="match status" value="1"/>
</dbReference>
<dbReference type="EMBL" id="HBIZ01023595">
    <property type="protein sequence ID" value="CAE0762323.1"/>
    <property type="molecule type" value="Transcribed_RNA"/>
</dbReference>
<dbReference type="InterPro" id="IPR014721">
    <property type="entry name" value="Ribsml_uS5_D2-typ_fold_subgr"/>
</dbReference>
<feature type="signal peptide" evidence="8">
    <location>
        <begin position="1"/>
        <end position="21"/>
    </location>
</feature>
<dbReference type="EC" id="2.7.1.148" evidence="2"/>
<protein>
    <recommendedName>
        <fullName evidence="2">4-(cytidine 5'-diphospho)-2-C-methyl-D-erythritol kinase</fullName>
        <ecNumber evidence="2">2.7.1.148</ecNumber>
    </recommendedName>
    <alternativeName>
        <fullName evidence="7">4-(cytidine-5'-diphospho)-2-C-methyl-D-erythritol kinase</fullName>
    </alternativeName>
</protein>
<gene>
    <name evidence="11" type="ORF">PCAR00345_LOCUS14935</name>
</gene>
<evidence type="ECO:0000256" key="6">
    <source>
        <dbReference type="ARBA" id="ARBA00022840"/>
    </source>
</evidence>
<keyword evidence="5" id="KW-0418">Kinase</keyword>
<organism evidence="11">
    <name type="scientific">Chrysotila carterae</name>
    <name type="common">Marine alga</name>
    <name type="synonym">Syracosphaera carterae</name>
    <dbReference type="NCBI Taxonomy" id="13221"/>
    <lineage>
        <taxon>Eukaryota</taxon>
        <taxon>Haptista</taxon>
        <taxon>Haptophyta</taxon>
        <taxon>Prymnesiophyceae</taxon>
        <taxon>Isochrysidales</taxon>
        <taxon>Isochrysidaceae</taxon>
        <taxon>Chrysotila</taxon>
    </lineage>
</organism>
<evidence type="ECO:0000259" key="10">
    <source>
        <dbReference type="Pfam" id="PF08544"/>
    </source>
</evidence>
<dbReference type="InterPro" id="IPR004424">
    <property type="entry name" value="IspE"/>
</dbReference>
<name>A0A7S4BDE0_CHRCT</name>
<evidence type="ECO:0000256" key="8">
    <source>
        <dbReference type="SAM" id="SignalP"/>
    </source>
</evidence>